<dbReference type="EMBL" id="RKHQ01000001">
    <property type="protein sequence ID" value="ROR95484.1"/>
    <property type="molecule type" value="Genomic_DNA"/>
</dbReference>
<sequence length="106" mass="11932">MAEDMVEQAARVMHEEVCCPLDPDGCDEPTGRQRTYARALYDAGRLRPEVTDEMVERAARAAFDRPGAFRGCLWSDPRGRDQTTEATRVEYRENARATLEAVLGVK</sequence>
<gene>
    <name evidence="1" type="ORF">EDD28_0037</name>
</gene>
<dbReference type="Proteomes" id="UP000275356">
    <property type="component" value="Unassembled WGS sequence"/>
</dbReference>
<dbReference type="AlphaFoldDB" id="A0A3N2D7R3"/>
<protein>
    <submittedName>
        <fullName evidence="1">Uncharacterized protein</fullName>
    </submittedName>
</protein>
<dbReference type="OrthoDB" id="3454723at2"/>
<dbReference type="RefSeq" id="WP_148059491.1">
    <property type="nucleotide sequence ID" value="NZ_RKHQ01000001.1"/>
</dbReference>
<name>A0A3N2D7R3_9MICO</name>
<accession>A0A3N2D7R3</accession>
<comment type="caution">
    <text evidence="1">The sequence shown here is derived from an EMBL/GenBank/DDBJ whole genome shotgun (WGS) entry which is preliminary data.</text>
</comment>
<keyword evidence="2" id="KW-1185">Reference proteome</keyword>
<organism evidence="1 2">
    <name type="scientific">Salana multivorans</name>
    <dbReference type="NCBI Taxonomy" id="120377"/>
    <lineage>
        <taxon>Bacteria</taxon>
        <taxon>Bacillati</taxon>
        <taxon>Actinomycetota</taxon>
        <taxon>Actinomycetes</taxon>
        <taxon>Micrococcales</taxon>
        <taxon>Beutenbergiaceae</taxon>
        <taxon>Salana</taxon>
    </lineage>
</organism>
<evidence type="ECO:0000313" key="2">
    <source>
        <dbReference type="Proteomes" id="UP000275356"/>
    </source>
</evidence>
<proteinExistence type="predicted"/>
<reference evidence="1 2" key="1">
    <citation type="submission" date="2018-11" db="EMBL/GenBank/DDBJ databases">
        <title>Sequencing the genomes of 1000 actinobacteria strains.</title>
        <authorList>
            <person name="Klenk H.-P."/>
        </authorList>
    </citation>
    <scope>NUCLEOTIDE SEQUENCE [LARGE SCALE GENOMIC DNA]</scope>
    <source>
        <strain evidence="1 2">DSM 13521</strain>
    </source>
</reference>
<evidence type="ECO:0000313" key="1">
    <source>
        <dbReference type="EMBL" id="ROR95484.1"/>
    </source>
</evidence>